<dbReference type="PANTHER" id="PTHR13696">
    <property type="entry name" value="P-LOOP CONTAINING NUCLEOSIDE TRIPHOSPHATE HYDROLASE"/>
    <property type="match status" value="1"/>
</dbReference>
<dbReference type="InterPro" id="IPR025669">
    <property type="entry name" value="AAA_dom"/>
</dbReference>
<protein>
    <recommendedName>
        <fullName evidence="4">Sporulation initiation inhibitor protein Soj</fullName>
    </recommendedName>
</protein>
<dbReference type="RefSeq" id="WP_118688886.1">
    <property type="nucleotide sequence ID" value="NZ_DAWDPA010000038.1"/>
</dbReference>
<dbReference type="PIRSF" id="PIRSF009320">
    <property type="entry name" value="Nuc_binding_HP_1000"/>
    <property type="match status" value="1"/>
</dbReference>
<comment type="similarity">
    <text evidence="1">Belongs to the ParA family.</text>
</comment>
<evidence type="ECO:0000313" key="7">
    <source>
        <dbReference type="Proteomes" id="UP001212160"/>
    </source>
</evidence>
<dbReference type="AlphaFoldDB" id="A0AAW6DCW1"/>
<dbReference type="InterPro" id="IPR027417">
    <property type="entry name" value="P-loop_NTPase"/>
</dbReference>
<evidence type="ECO:0000313" key="6">
    <source>
        <dbReference type="EMBL" id="MDB8687581.1"/>
    </source>
</evidence>
<comment type="subunit">
    <text evidence="3">Dimerizes in the presence of ATP but not ADP; ATP-binding is required for double-stranded (ds)DNA-binding. Interacts with DnaA.</text>
</comment>
<dbReference type="Proteomes" id="UP001212160">
    <property type="component" value="Unassembled WGS sequence"/>
</dbReference>
<dbReference type="Pfam" id="PF13614">
    <property type="entry name" value="AAA_31"/>
    <property type="match status" value="1"/>
</dbReference>
<evidence type="ECO:0000256" key="4">
    <source>
        <dbReference type="ARBA" id="ARBA00071824"/>
    </source>
</evidence>
<comment type="catalytic activity">
    <reaction evidence="2">
        <text>ATP + H2O = ADP + phosphate + H(+)</text>
        <dbReference type="Rhea" id="RHEA:13065"/>
        <dbReference type="ChEBI" id="CHEBI:15377"/>
        <dbReference type="ChEBI" id="CHEBI:15378"/>
        <dbReference type="ChEBI" id="CHEBI:30616"/>
        <dbReference type="ChEBI" id="CHEBI:43474"/>
        <dbReference type="ChEBI" id="CHEBI:456216"/>
    </reaction>
</comment>
<name>A0AAW6DCW1_MEDGN</name>
<reference evidence="6" key="1">
    <citation type="submission" date="2023-01" db="EMBL/GenBank/DDBJ databases">
        <title>Human gut microbiome strain richness.</title>
        <authorList>
            <person name="Chen-Liaw A."/>
        </authorList>
    </citation>
    <scope>NUCLEOTIDE SEQUENCE</scope>
    <source>
        <strain evidence="6">RTP21484st1_H11_RTP21484_190118</strain>
    </source>
</reference>
<dbReference type="Gene3D" id="3.40.50.300">
    <property type="entry name" value="P-loop containing nucleotide triphosphate hydrolases"/>
    <property type="match status" value="1"/>
</dbReference>
<dbReference type="SUPFAM" id="SSF52540">
    <property type="entry name" value="P-loop containing nucleoside triphosphate hydrolases"/>
    <property type="match status" value="1"/>
</dbReference>
<gene>
    <name evidence="6" type="ORF">PNW85_13040</name>
</gene>
<dbReference type="InterPro" id="IPR050678">
    <property type="entry name" value="DNA_Partitioning_ATPase"/>
</dbReference>
<sequence length="262" mass="29025">MCRVIAIANQKGGCSKTTTSINLGVGLARLGEKVLLVDNDPQGHMTMGLGFPKNLRVTLKTMMENIIMGVEFDPKEGILHHSEGVDLVPANKLLTGMDMSLISVDDRENVLKEYLELLKDEYSYIIIDCMPSLGMLTVNAMSAADSVLIPVQPQYYAADGLVELLKVIKNIKKRYNPRIEIEGILFTMDNCRYNNSKRNKKAICDAYGNELNIFQDSIPRLEAIAETASEGISIFEYAENSKGADSYGRLAEEVLNHGKKSK</sequence>
<evidence type="ECO:0000256" key="1">
    <source>
        <dbReference type="ARBA" id="ARBA00006976"/>
    </source>
</evidence>
<dbReference type="CDD" id="cd02042">
    <property type="entry name" value="ParAB_family"/>
    <property type="match status" value="1"/>
</dbReference>
<proteinExistence type="inferred from homology"/>
<evidence type="ECO:0000259" key="5">
    <source>
        <dbReference type="Pfam" id="PF13614"/>
    </source>
</evidence>
<accession>A0AAW6DCW1</accession>
<dbReference type="FunFam" id="3.40.50.300:FF:000285">
    <property type="entry name" value="Sporulation initiation inhibitor Soj"/>
    <property type="match status" value="1"/>
</dbReference>
<organism evidence="6 7">
    <name type="scientific">Mediterraneibacter gnavus</name>
    <name type="common">Ruminococcus gnavus</name>
    <dbReference type="NCBI Taxonomy" id="33038"/>
    <lineage>
        <taxon>Bacteria</taxon>
        <taxon>Bacillati</taxon>
        <taxon>Bacillota</taxon>
        <taxon>Clostridia</taxon>
        <taxon>Lachnospirales</taxon>
        <taxon>Lachnospiraceae</taxon>
        <taxon>Mediterraneibacter</taxon>
    </lineage>
</organism>
<dbReference type="EMBL" id="JAQMLA010000042">
    <property type="protein sequence ID" value="MDB8687581.1"/>
    <property type="molecule type" value="Genomic_DNA"/>
</dbReference>
<comment type="caution">
    <text evidence="6">The sequence shown here is derived from an EMBL/GenBank/DDBJ whole genome shotgun (WGS) entry which is preliminary data.</text>
</comment>
<evidence type="ECO:0000256" key="2">
    <source>
        <dbReference type="ARBA" id="ARBA00049360"/>
    </source>
</evidence>
<dbReference type="PANTHER" id="PTHR13696:SF99">
    <property type="entry name" value="COBYRINIC ACID AC-DIAMIDE SYNTHASE"/>
    <property type="match status" value="1"/>
</dbReference>
<evidence type="ECO:0000256" key="3">
    <source>
        <dbReference type="ARBA" id="ARBA00062323"/>
    </source>
</evidence>
<feature type="domain" description="AAA" evidence="5">
    <location>
        <begin position="3"/>
        <end position="181"/>
    </location>
</feature>